<evidence type="ECO:0000256" key="1">
    <source>
        <dbReference type="ARBA" id="ARBA00011073"/>
    </source>
</evidence>
<dbReference type="GO" id="GO:0004252">
    <property type="term" value="F:serine-type endopeptidase activity"/>
    <property type="evidence" value="ECO:0007669"/>
    <property type="project" value="UniProtKB-UniRule"/>
</dbReference>
<dbReference type="PANTHER" id="PTHR43399:SF4">
    <property type="entry name" value="CELL WALL-ASSOCIATED PROTEASE"/>
    <property type="match status" value="1"/>
</dbReference>
<dbReference type="AlphaFoldDB" id="A0A6V8R0H6"/>
<dbReference type="Pfam" id="PF00082">
    <property type="entry name" value="Peptidase_S8"/>
    <property type="match status" value="1"/>
</dbReference>
<dbReference type="Proteomes" id="UP000517252">
    <property type="component" value="Unassembled WGS sequence"/>
</dbReference>
<dbReference type="InterPro" id="IPR000209">
    <property type="entry name" value="Peptidase_S8/S53_dom"/>
</dbReference>
<dbReference type="OrthoDB" id="206201at2759"/>
<evidence type="ECO:0000313" key="10">
    <source>
        <dbReference type="Proteomes" id="UP000517252"/>
    </source>
</evidence>
<evidence type="ECO:0000256" key="3">
    <source>
        <dbReference type="ARBA" id="ARBA00022801"/>
    </source>
</evidence>
<feature type="active site" description="Charge relay system" evidence="5">
    <location>
        <position position="759"/>
    </location>
</feature>
<dbReference type="InterPro" id="IPR015500">
    <property type="entry name" value="Peptidase_S8_subtilisin-rel"/>
</dbReference>
<feature type="active site" description="Charge relay system" evidence="5">
    <location>
        <position position="603"/>
    </location>
</feature>
<keyword evidence="3 5" id="KW-0378">Hydrolase</keyword>
<evidence type="ECO:0000256" key="6">
    <source>
        <dbReference type="RuleBase" id="RU003355"/>
    </source>
</evidence>
<evidence type="ECO:0000256" key="5">
    <source>
        <dbReference type="PROSITE-ProRule" id="PRU01240"/>
    </source>
</evidence>
<dbReference type="Gene3D" id="3.40.50.200">
    <property type="entry name" value="Peptidase S8/S53 domain"/>
    <property type="match status" value="1"/>
</dbReference>
<gene>
    <name evidence="9" type="ORF">TASIC1_0010034200</name>
</gene>
<evidence type="ECO:0000259" key="7">
    <source>
        <dbReference type="Pfam" id="PF00082"/>
    </source>
</evidence>
<protein>
    <submittedName>
        <fullName evidence="9">Subtilisin DY</fullName>
    </submittedName>
</protein>
<dbReference type="InterPro" id="IPR056002">
    <property type="entry name" value="DUF7580"/>
</dbReference>
<feature type="domain" description="DUF7580" evidence="8">
    <location>
        <begin position="171"/>
        <end position="463"/>
    </location>
</feature>
<keyword evidence="4 5" id="KW-0720">Serine protease</keyword>
<evidence type="ECO:0000256" key="2">
    <source>
        <dbReference type="ARBA" id="ARBA00022670"/>
    </source>
</evidence>
<dbReference type="GO" id="GO:0006508">
    <property type="term" value="P:proteolysis"/>
    <property type="evidence" value="ECO:0007669"/>
    <property type="project" value="UniProtKB-KW"/>
</dbReference>
<comment type="similarity">
    <text evidence="1 5 6">Belongs to the peptidase S8 family.</text>
</comment>
<organism evidence="9 10">
    <name type="scientific">Trichoderma asperellum</name>
    <name type="common">Filamentous fungus</name>
    <dbReference type="NCBI Taxonomy" id="101201"/>
    <lineage>
        <taxon>Eukaryota</taxon>
        <taxon>Fungi</taxon>
        <taxon>Dikarya</taxon>
        <taxon>Ascomycota</taxon>
        <taxon>Pezizomycotina</taxon>
        <taxon>Sordariomycetes</taxon>
        <taxon>Hypocreomycetidae</taxon>
        <taxon>Hypocreales</taxon>
        <taxon>Hypocreaceae</taxon>
        <taxon>Trichoderma</taxon>
    </lineage>
</organism>
<evidence type="ECO:0000259" key="8">
    <source>
        <dbReference type="Pfam" id="PF24476"/>
    </source>
</evidence>
<dbReference type="InterPro" id="IPR023828">
    <property type="entry name" value="Peptidase_S8_Ser-AS"/>
</dbReference>
<dbReference type="PROSITE" id="PS51892">
    <property type="entry name" value="SUBTILASE"/>
    <property type="match status" value="1"/>
</dbReference>
<dbReference type="InterPro" id="IPR023827">
    <property type="entry name" value="Peptidase_S8_Asp-AS"/>
</dbReference>
<sequence>MASSPAQLAGMTFTAITERFQKAITFDPGSKRQLAILHCLLYIQAEETIFKNAVQRFLKTDQLFDRIDWPTAEKMLESKLGEQYMVYNDSIRRVLAAVNALANLTHPDSSKAILTVEEWSEDKYDRFMLAVLDVDNSIEKQIKILRDANQRLISTQVDKHISLGKESTRFDKMRTKLSAAASVLGPNLGFDCLCHQKHAAFLKIPEWSRPQGQVVDEEFSLLFHNENDVCAWKCIEMSSNVKKVEEIHERGQDTTHEGGTGRQVRFAGDEFELEEDTDFITINAQAESARHLAVEATTGGISSPQHIELARPPSLCEYMASIQKEDNESGKFNVVMNTPSLSLRMTPIAALGRPVTLIPLELHFSERGGRPLTTLERLKLSTQVASAVLCLYHTTWLPEFWSYADIYLRHDGDGLKFNPWIVNSRTTGISSQAANDSTTSLTDPTILSLCRFLVELCFGAPLSRIRKAYGSHYELGRGEAAADRDMIETILSWATDETISPRDRPFYEEGRLYMDAASRFWNLRDATTDKWFELYLEVRKVAKRIRTDRPNKPDQRIRVAILDTGVDINDPFLKLFAIKRRIVYQDFAQPGSFSKLPVDEVGHGTHICGILLTIADNIDVYVARVSIDGKRWNGSQVAEAIKWAVEEKGVHIICLSFGFPYTTKQLDPIRRAILKANAADVLIFAAASNWGGNQPVAFPACMDEVICVGSADGRGVKSVFTPNLPQGKRLCVLGERIESSWPPNMLNGNESPPRKSGTSFATPVAAGVAAMVLDYMWTFKDKKEYKSCIPKLLTRRGMLCVFKQMVEEYPTHDYLVPWQLFNFRVSGDLDEDEDGGIMDIDGTGTVRLPEGRNPGMGIVEKIVGILRLL</sequence>
<feature type="active site" description="Charge relay system" evidence="5">
    <location>
        <position position="563"/>
    </location>
</feature>
<dbReference type="CDD" id="cd00306">
    <property type="entry name" value="Peptidases_S8_S53"/>
    <property type="match status" value="1"/>
</dbReference>
<evidence type="ECO:0000313" key="9">
    <source>
        <dbReference type="EMBL" id="GFP58531.1"/>
    </source>
</evidence>
<comment type="caution">
    <text evidence="9">The sequence shown here is derived from an EMBL/GenBank/DDBJ whole genome shotgun (WGS) entry which is preliminary data.</text>
</comment>
<dbReference type="InterPro" id="IPR051048">
    <property type="entry name" value="Peptidase_S8/S53_subtilisin"/>
</dbReference>
<proteinExistence type="inferred from homology"/>
<dbReference type="EMBL" id="BLZH01000010">
    <property type="protein sequence ID" value="GFP58531.1"/>
    <property type="molecule type" value="Genomic_DNA"/>
</dbReference>
<dbReference type="PROSITE" id="PS00138">
    <property type="entry name" value="SUBTILASE_SER"/>
    <property type="match status" value="1"/>
</dbReference>
<dbReference type="PRINTS" id="PR00723">
    <property type="entry name" value="SUBTILISIN"/>
</dbReference>
<dbReference type="SUPFAM" id="SSF52743">
    <property type="entry name" value="Subtilisin-like"/>
    <property type="match status" value="1"/>
</dbReference>
<feature type="domain" description="Peptidase S8/S53" evidence="7">
    <location>
        <begin position="556"/>
        <end position="774"/>
    </location>
</feature>
<dbReference type="InterPro" id="IPR036852">
    <property type="entry name" value="Peptidase_S8/S53_dom_sf"/>
</dbReference>
<name>A0A6V8R0H6_TRIAP</name>
<accession>A0A6V8R0H6</accession>
<dbReference type="PANTHER" id="PTHR43399">
    <property type="entry name" value="SUBTILISIN-RELATED"/>
    <property type="match status" value="1"/>
</dbReference>
<dbReference type="PROSITE" id="PS00136">
    <property type="entry name" value="SUBTILASE_ASP"/>
    <property type="match status" value="1"/>
</dbReference>
<evidence type="ECO:0000256" key="4">
    <source>
        <dbReference type="ARBA" id="ARBA00022825"/>
    </source>
</evidence>
<dbReference type="Pfam" id="PF24476">
    <property type="entry name" value="DUF7580"/>
    <property type="match status" value="1"/>
</dbReference>
<keyword evidence="2 5" id="KW-0645">Protease</keyword>
<reference evidence="9 10" key="1">
    <citation type="submission" date="2020-07" db="EMBL/GenBank/DDBJ databases">
        <title>Trichoderma asperellum IC-1 whole genome shotgun sequence.</title>
        <authorList>
            <person name="Kanamasa S."/>
            <person name="Takahashi H."/>
        </authorList>
    </citation>
    <scope>NUCLEOTIDE SEQUENCE [LARGE SCALE GENOMIC DNA]</scope>
    <source>
        <strain evidence="9 10">IC-1</strain>
    </source>
</reference>